<sequence>MTAISRISILSACAGAIAAGAASLFPGSASADPQEHDGSAIVNTTCTVEQIDSATQKEAPKFWERISSDPEKLQKANDRLQEFLDKSPEERQEALQDFKAHAKEWAQEHPDKAKQAQSHKDEMRATFHRIFATCDQY</sequence>
<feature type="signal peptide" evidence="1">
    <location>
        <begin position="1"/>
        <end position="31"/>
    </location>
</feature>
<keyword evidence="3" id="KW-1185">Reference proteome</keyword>
<comment type="caution">
    <text evidence="2">The sequence shown here is derived from an EMBL/GenBank/DDBJ whole genome shotgun (WGS) entry which is preliminary data.</text>
</comment>
<organism evidence="2 3">
    <name type="scientific">Segniliparus rugosus (strain ATCC BAA-974 / DSM 45345 / CCUG 50838 / CIP 108380 / JCM 13579 / CDC 945)</name>
    <dbReference type="NCBI Taxonomy" id="679197"/>
    <lineage>
        <taxon>Bacteria</taxon>
        <taxon>Bacillati</taxon>
        <taxon>Actinomycetota</taxon>
        <taxon>Actinomycetes</taxon>
        <taxon>Mycobacteriales</taxon>
        <taxon>Segniliparaceae</taxon>
        <taxon>Segniliparus</taxon>
    </lineage>
</organism>
<gene>
    <name evidence="2" type="ORF">HMPREF9336_03174</name>
</gene>
<name>E5XUK2_SEGRC</name>
<dbReference type="RefSeq" id="WP_007471981.1">
    <property type="nucleotide sequence ID" value="NZ_KI391953.1"/>
</dbReference>
<dbReference type="Proteomes" id="UP000004816">
    <property type="component" value="Unassembled WGS sequence"/>
</dbReference>
<dbReference type="STRING" id="679197.HMPREF9336_03174"/>
<dbReference type="AlphaFoldDB" id="E5XUK2"/>
<evidence type="ECO:0000313" key="2">
    <source>
        <dbReference type="EMBL" id="EFV11981.1"/>
    </source>
</evidence>
<dbReference type="EMBL" id="ACZI02000001">
    <property type="protein sequence ID" value="EFV11981.1"/>
    <property type="molecule type" value="Genomic_DNA"/>
</dbReference>
<reference evidence="2 3" key="1">
    <citation type="journal article" date="2011" name="Stand. Genomic Sci.">
        <title>High quality draft genome sequence of Segniliparus rugosus CDC 945(T)= (ATCC BAA-974(T)).</title>
        <authorList>
            <person name="Earl A.M."/>
            <person name="Desjardins C.A."/>
            <person name="Fitzgerald M.G."/>
            <person name="Arachchi H.M."/>
            <person name="Zeng Q."/>
            <person name="Mehta T."/>
            <person name="Griggs A."/>
            <person name="Birren B.W."/>
            <person name="Toney N.C."/>
            <person name="Carr J."/>
            <person name="Posey J."/>
            <person name="Butler W.R."/>
        </authorList>
    </citation>
    <scope>NUCLEOTIDE SEQUENCE [LARGE SCALE GENOMIC DNA]</scope>
    <source>
        <strain evidence="3">ATCC BAA-974 / DSM 45345 / CCUG 50838 / CIP 108380 / JCM 13579 / CDC 945</strain>
    </source>
</reference>
<accession>E5XUK2</accession>
<dbReference type="InterPro" id="IPR006311">
    <property type="entry name" value="TAT_signal"/>
</dbReference>
<evidence type="ECO:0008006" key="4">
    <source>
        <dbReference type="Google" id="ProtNLM"/>
    </source>
</evidence>
<evidence type="ECO:0000256" key="1">
    <source>
        <dbReference type="SAM" id="SignalP"/>
    </source>
</evidence>
<keyword evidence="1" id="KW-0732">Signal</keyword>
<feature type="chain" id="PRO_5003200399" description="Hemophore-related protein" evidence="1">
    <location>
        <begin position="32"/>
        <end position="137"/>
    </location>
</feature>
<dbReference type="OrthoDB" id="4466494at2"/>
<protein>
    <recommendedName>
        <fullName evidence="4">Hemophore-related protein</fullName>
    </recommendedName>
</protein>
<evidence type="ECO:0000313" key="3">
    <source>
        <dbReference type="Proteomes" id="UP000004816"/>
    </source>
</evidence>
<proteinExistence type="predicted"/>
<dbReference type="PROSITE" id="PS51318">
    <property type="entry name" value="TAT"/>
    <property type="match status" value="1"/>
</dbReference>
<dbReference type="HOGENOM" id="CLU_1905294_0_0_11"/>